<keyword evidence="5 14" id="KW-0812">Transmembrane</keyword>
<sequence>MYQSNIDWILAIAGFLAGVGVGALGYHLLNANVARNQKTRQRLAESELELSQMRGHLNDHLSRAADLVTNIQRQSQELERQLARSAEQLSDDPALKRRLGGADGEPAESDAAEVSTTPRDYADGSHGTLSEDFGLQRDDDTVRNGETPVRY</sequence>
<feature type="compositionally biased region" description="Basic and acidic residues" evidence="13">
    <location>
        <begin position="134"/>
        <end position="143"/>
    </location>
</feature>
<accession>A0ABS7WZR8</accession>
<comment type="similarity">
    <text evidence="10">Belongs to the ZapG family.</text>
</comment>
<keyword evidence="7 14" id="KW-1133">Transmembrane helix</keyword>
<evidence type="ECO:0000256" key="13">
    <source>
        <dbReference type="SAM" id="MobiDB-lite"/>
    </source>
</evidence>
<keyword evidence="9" id="KW-0131">Cell cycle</keyword>
<evidence type="ECO:0000256" key="3">
    <source>
        <dbReference type="ARBA" id="ARBA00022519"/>
    </source>
</evidence>
<evidence type="ECO:0000256" key="2">
    <source>
        <dbReference type="ARBA" id="ARBA00022475"/>
    </source>
</evidence>
<evidence type="ECO:0000256" key="11">
    <source>
        <dbReference type="ARBA" id="ARBA00035703"/>
    </source>
</evidence>
<keyword evidence="6" id="KW-0133">Cell shape</keyword>
<keyword evidence="2" id="KW-1003">Cell membrane</keyword>
<feature type="region of interest" description="Disordered" evidence="13">
    <location>
        <begin position="78"/>
        <end position="151"/>
    </location>
</feature>
<keyword evidence="3" id="KW-0997">Cell inner membrane</keyword>
<proteinExistence type="inferred from homology"/>
<evidence type="ECO:0000256" key="10">
    <source>
        <dbReference type="ARBA" id="ARBA00035657"/>
    </source>
</evidence>
<evidence type="ECO:0000256" key="14">
    <source>
        <dbReference type="SAM" id="Phobius"/>
    </source>
</evidence>
<organism evidence="15 16">
    <name type="scientific">Modicisalibacter tunisiensis</name>
    <dbReference type="NCBI Taxonomy" id="390637"/>
    <lineage>
        <taxon>Bacteria</taxon>
        <taxon>Pseudomonadati</taxon>
        <taxon>Pseudomonadota</taxon>
        <taxon>Gammaproteobacteria</taxon>
        <taxon>Oceanospirillales</taxon>
        <taxon>Halomonadaceae</taxon>
        <taxon>Modicisalibacter</taxon>
    </lineage>
</organism>
<evidence type="ECO:0000256" key="1">
    <source>
        <dbReference type="ARBA" id="ARBA00004377"/>
    </source>
</evidence>
<dbReference type="Proteomes" id="UP001319883">
    <property type="component" value="Unassembled WGS sequence"/>
</dbReference>
<evidence type="ECO:0000256" key="8">
    <source>
        <dbReference type="ARBA" id="ARBA00023136"/>
    </source>
</evidence>
<evidence type="ECO:0000313" key="15">
    <source>
        <dbReference type="EMBL" id="MBZ9568123.1"/>
    </source>
</evidence>
<feature type="transmembrane region" description="Helical" evidence="14">
    <location>
        <begin position="6"/>
        <end position="29"/>
    </location>
</feature>
<gene>
    <name evidence="15" type="ORF">KGQ91_10610</name>
</gene>
<dbReference type="Pfam" id="PF06295">
    <property type="entry name" value="ZapG-like"/>
    <property type="match status" value="1"/>
</dbReference>
<keyword evidence="8 14" id="KW-0472">Membrane</keyword>
<evidence type="ECO:0000256" key="4">
    <source>
        <dbReference type="ARBA" id="ARBA00022618"/>
    </source>
</evidence>
<dbReference type="PANTHER" id="PTHR39579">
    <property type="entry name" value="INNER MEMBRANE PROTEIN YHCB"/>
    <property type="match status" value="1"/>
</dbReference>
<dbReference type="InterPro" id="IPR009386">
    <property type="entry name" value="ZapG-like"/>
</dbReference>
<dbReference type="RefSeq" id="WP_163649868.1">
    <property type="nucleotide sequence ID" value="NZ_JAGXFC010000001.1"/>
</dbReference>
<evidence type="ECO:0000256" key="6">
    <source>
        <dbReference type="ARBA" id="ARBA00022960"/>
    </source>
</evidence>
<comment type="caution">
    <text evidence="15">The sequence shown here is derived from an EMBL/GenBank/DDBJ whole genome shotgun (WGS) entry which is preliminary data.</text>
</comment>
<evidence type="ECO:0000256" key="9">
    <source>
        <dbReference type="ARBA" id="ARBA00023306"/>
    </source>
</evidence>
<keyword evidence="4" id="KW-0132">Cell division</keyword>
<evidence type="ECO:0000256" key="12">
    <source>
        <dbReference type="ARBA" id="ARBA00035727"/>
    </source>
</evidence>
<keyword evidence="16" id="KW-1185">Reference proteome</keyword>
<protein>
    <recommendedName>
        <fullName evidence="11">Z-ring associated protein G</fullName>
    </recommendedName>
    <alternativeName>
        <fullName evidence="12">Cell division protein ZapG</fullName>
    </alternativeName>
</protein>
<evidence type="ECO:0000256" key="5">
    <source>
        <dbReference type="ARBA" id="ARBA00022692"/>
    </source>
</evidence>
<dbReference type="PANTHER" id="PTHR39579:SF1">
    <property type="entry name" value="INNER MEMBRANE PROTEIN YHCB"/>
    <property type="match status" value="1"/>
</dbReference>
<comment type="subcellular location">
    <subcellularLocation>
        <location evidence="1">Cell inner membrane</location>
        <topology evidence="1">Single-pass membrane protein</topology>
    </subcellularLocation>
</comment>
<reference evidence="15 16" key="1">
    <citation type="submission" date="2021-05" db="EMBL/GenBank/DDBJ databases">
        <title>Petroleum and Energy Research Collection (APPE): ex situ preservation of microbial diversity associated with the oil industry and exploitation of its biotechnological potential.</title>
        <authorList>
            <person name="Paixao C.T.M."/>
            <person name="Gomes M.B."/>
            <person name="Oliveira V.M."/>
        </authorList>
    </citation>
    <scope>NUCLEOTIDE SEQUENCE [LARGE SCALE GENOMIC DNA]</scope>
    <source>
        <strain evidence="15 16">LIT2</strain>
    </source>
</reference>
<evidence type="ECO:0000313" key="16">
    <source>
        <dbReference type="Proteomes" id="UP001319883"/>
    </source>
</evidence>
<name>A0ABS7WZR8_9GAMM</name>
<evidence type="ECO:0000256" key="7">
    <source>
        <dbReference type="ARBA" id="ARBA00022989"/>
    </source>
</evidence>
<dbReference type="EMBL" id="JAGXFD010000001">
    <property type="protein sequence ID" value="MBZ9568123.1"/>
    <property type="molecule type" value="Genomic_DNA"/>
</dbReference>